<proteinExistence type="predicted"/>
<evidence type="ECO:0000313" key="1">
    <source>
        <dbReference type="EMBL" id="CCC92517.1"/>
    </source>
</evidence>
<gene>
    <name evidence="1" type="ORF">TCIL3000_8_7460</name>
</gene>
<organism evidence="1">
    <name type="scientific">Trypanosoma congolense (strain IL3000)</name>
    <dbReference type="NCBI Taxonomy" id="1068625"/>
    <lineage>
        <taxon>Eukaryota</taxon>
        <taxon>Discoba</taxon>
        <taxon>Euglenozoa</taxon>
        <taxon>Kinetoplastea</taxon>
        <taxon>Metakinetoplastina</taxon>
        <taxon>Trypanosomatida</taxon>
        <taxon>Trypanosomatidae</taxon>
        <taxon>Trypanosoma</taxon>
        <taxon>Nannomonas</taxon>
    </lineage>
</organism>
<reference evidence="1" key="1">
    <citation type="journal article" date="2012" name="Proc. Natl. Acad. Sci. U.S.A.">
        <title>Antigenic diversity is generated by distinct evolutionary mechanisms in African trypanosome species.</title>
        <authorList>
            <person name="Jackson A.P."/>
            <person name="Berry A."/>
            <person name="Aslett M."/>
            <person name="Allison H.C."/>
            <person name="Burton P."/>
            <person name="Vavrova-Anderson J."/>
            <person name="Brown R."/>
            <person name="Browne H."/>
            <person name="Corton N."/>
            <person name="Hauser H."/>
            <person name="Gamble J."/>
            <person name="Gilderthorp R."/>
            <person name="Marcello L."/>
            <person name="McQuillan J."/>
            <person name="Otto T.D."/>
            <person name="Quail M.A."/>
            <person name="Sanders M.J."/>
            <person name="van Tonder A."/>
            <person name="Ginger M.L."/>
            <person name="Field M.C."/>
            <person name="Barry J.D."/>
            <person name="Hertz-Fowler C."/>
            <person name="Berriman M."/>
        </authorList>
    </citation>
    <scope>NUCLEOTIDE SEQUENCE</scope>
    <source>
        <strain evidence="1">IL3000</strain>
    </source>
</reference>
<sequence length="145" mass="15789">MHNAAKVTKIAINDPIISSVGRQKGSWSGSTLHLPPRTVHPAHRIKPDQIRRSGGEQNEANVAWRVGCLLPFHLPQRKLSCGSLAAAQCQIIRAVNPHAARAIVRDIGRGTGCPTRRTGAATPGLHYKELEQVWQCTSSPAFHKL</sequence>
<name>G0UT04_TRYCI</name>
<dbReference type="EMBL" id="HE575321">
    <property type="protein sequence ID" value="CCC92517.1"/>
    <property type="molecule type" value="Genomic_DNA"/>
</dbReference>
<dbReference type="AlphaFoldDB" id="G0UT04"/>
<accession>G0UT04</accession>
<protein>
    <submittedName>
        <fullName evidence="1">Uncharacterized protein</fullName>
    </submittedName>
</protein>